<evidence type="ECO:0000313" key="3">
    <source>
        <dbReference type="EMBL" id="MFC6645108.1"/>
    </source>
</evidence>
<feature type="chain" id="PRO_5045299498" evidence="1">
    <location>
        <begin position="20"/>
        <end position="176"/>
    </location>
</feature>
<reference evidence="4" key="1">
    <citation type="journal article" date="2019" name="Int. J. Syst. Evol. Microbiol.">
        <title>The Global Catalogue of Microorganisms (GCM) 10K type strain sequencing project: providing services to taxonomists for standard genome sequencing and annotation.</title>
        <authorList>
            <consortium name="The Broad Institute Genomics Platform"/>
            <consortium name="The Broad Institute Genome Sequencing Center for Infectious Disease"/>
            <person name="Wu L."/>
            <person name="Ma J."/>
        </authorList>
    </citation>
    <scope>NUCLEOTIDE SEQUENCE [LARGE SCALE GENOMIC DNA]</scope>
    <source>
        <strain evidence="4">CGMCC 1.16026</strain>
    </source>
</reference>
<evidence type="ECO:0000313" key="4">
    <source>
        <dbReference type="Proteomes" id="UP001596391"/>
    </source>
</evidence>
<sequence>MRRLAFAFALCTLSTASFAQLLQPGAGSNAAPHPLADPTMTPGETTLLKLEAQFSADVEAHGGAAFSRWFAEDGIELPNGKAPIVGHAAVSTATQWDPKQYQLTWKADGARMNPGGESGFTWGHYVGRSHDAAGQPIEREGRYITVWKRVQNEWKVALDASAEDAPATDCCTLPQK</sequence>
<keyword evidence="1" id="KW-0732">Signal</keyword>
<dbReference type="RefSeq" id="WP_263371498.1">
    <property type="nucleotide sequence ID" value="NZ_JAGSYD010000003.1"/>
</dbReference>
<proteinExistence type="predicted"/>
<feature type="signal peptide" evidence="1">
    <location>
        <begin position="1"/>
        <end position="19"/>
    </location>
</feature>
<protein>
    <submittedName>
        <fullName evidence="3">Nuclear transport factor 2 family protein</fullName>
    </submittedName>
</protein>
<dbReference type="EMBL" id="JBHSWI010000001">
    <property type="protein sequence ID" value="MFC6645108.1"/>
    <property type="molecule type" value="Genomic_DNA"/>
</dbReference>
<dbReference type="SUPFAM" id="SSF54427">
    <property type="entry name" value="NTF2-like"/>
    <property type="match status" value="1"/>
</dbReference>
<name>A0ABW1Z7N9_9BACT</name>
<organism evidence="3 4">
    <name type="scientific">Granulicella cerasi</name>
    <dbReference type="NCBI Taxonomy" id="741063"/>
    <lineage>
        <taxon>Bacteria</taxon>
        <taxon>Pseudomonadati</taxon>
        <taxon>Acidobacteriota</taxon>
        <taxon>Terriglobia</taxon>
        <taxon>Terriglobales</taxon>
        <taxon>Acidobacteriaceae</taxon>
        <taxon>Granulicella</taxon>
    </lineage>
</organism>
<dbReference type="Gene3D" id="3.10.450.50">
    <property type="match status" value="1"/>
</dbReference>
<dbReference type="Proteomes" id="UP001596391">
    <property type="component" value="Unassembled WGS sequence"/>
</dbReference>
<keyword evidence="4" id="KW-1185">Reference proteome</keyword>
<accession>A0ABW1Z7N9</accession>
<dbReference type="InterPro" id="IPR027843">
    <property type="entry name" value="DUF4440"/>
</dbReference>
<dbReference type="Pfam" id="PF14534">
    <property type="entry name" value="DUF4440"/>
    <property type="match status" value="1"/>
</dbReference>
<gene>
    <name evidence="3" type="ORF">ACFQBQ_05770</name>
</gene>
<evidence type="ECO:0000259" key="2">
    <source>
        <dbReference type="Pfam" id="PF14534"/>
    </source>
</evidence>
<dbReference type="InterPro" id="IPR032710">
    <property type="entry name" value="NTF2-like_dom_sf"/>
</dbReference>
<evidence type="ECO:0000256" key="1">
    <source>
        <dbReference type="SAM" id="SignalP"/>
    </source>
</evidence>
<comment type="caution">
    <text evidence="3">The sequence shown here is derived from an EMBL/GenBank/DDBJ whole genome shotgun (WGS) entry which is preliminary data.</text>
</comment>
<feature type="domain" description="DUF4440" evidence="2">
    <location>
        <begin position="47"/>
        <end position="156"/>
    </location>
</feature>